<name>A0A845QK81_9FIRM</name>
<evidence type="ECO:0000256" key="7">
    <source>
        <dbReference type="ARBA" id="ARBA00022723"/>
    </source>
</evidence>
<evidence type="ECO:0000256" key="3">
    <source>
        <dbReference type="ARBA" id="ARBA00001947"/>
    </source>
</evidence>
<keyword evidence="9" id="KW-0482">Metalloprotease</keyword>
<dbReference type="GO" id="GO:0008237">
    <property type="term" value="F:metallopeptidase activity"/>
    <property type="evidence" value="ECO:0007669"/>
    <property type="project" value="UniProtKB-KW"/>
</dbReference>
<sequence>MENKERLLENYAELILKRGVGLRAGQILVVEETSVTAIEFLRILAKKAYELGAKDVVIHFTDQQLTKIRLEHAKMETLSEVPDWWVEARTSYAEKDACFLRLNNDAPDGLRDVEDVRLATWKNATSATLKDLSFLKKDNRVKWSASAIPGEEWAMKVFPDKTKEDAMDALWEAILKCCYVTEESGVDGWDKHINEMLENVKKINNLGVRGLHLRNGLGTDLTIELCDDTVFVGGICHCPEPHGELFAPNIPTEEILSTPHKYKVNGVVYSSMPFVHAGNIIDGMRLVFKDGKVVEYSAEVGEDVLAGILEDESARYLGEIALVPFDSPINQMGILFYNTLFDENASCHLALGAGYSDMILGEDRSMEALERKGLNISALHVDFMFGTEDLACTATCEDGSQAEIFRDGKFCI</sequence>
<dbReference type="AlphaFoldDB" id="A0A845QK81"/>
<dbReference type="GO" id="GO:0006508">
    <property type="term" value="P:proteolysis"/>
    <property type="evidence" value="ECO:0007669"/>
    <property type="project" value="UniProtKB-KW"/>
</dbReference>
<comment type="cofactor">
    <cofactor evidence="1">
        <name>Co(2+)</name>
        <dbReference type="ChEBI" id="CHEBI:48828"/>
    </cofactor>
</comment>
<dbReference type="PRINTS" id="PR00919">
    <property type="entry name" value="THERMOPTASE"/>
</dbReference>
<gene>
    <name evidence="10" type="ORF">D0435_11510</name>
</gene>
<keyword evidence="6" id="KW-0645">Protease</keyword>
<evidence type="ECO:0000256" key="2">
    <source>
        <dbReference type="ARBA" id="ARBA00001946"/>
    </source>
</evidence>
<dbReference type="SUPFAM" id="SSF144052">
    <property type="entry name" value="Thermophilic metalloprotease-like"/>
    <property type="match status" value="1"/>
</dbReference>
<dbReference type="EMBL" id="QXWK01000021">
    <property type="protein sequence ID" value="NBH62279.1"/>
    <property type="molecule type" value="Genomic_DNA"/>
</dbReference>
<dbReference type="InterPro" id="IPR000787">
    <property type="entry name" value="Peptidase_M29"/>
</dbReference>
<keyword evidence="8" id="KW-0378">Hydrolase</keyword>
<evidence type="ECO:0000256" key="6">
    <source>
        <dbReference type="ARBA" id="ARBA00022670"/>
    </source>
</evidence>
<accession>A0A845QK81</accession>
<comment type="caution">
    <text evidence="10">The sequence shown here is derived from an EMBL/GenBank/DDBJ whole genome shotgun (WGS) entry which is preliminary data.</text>
</comment>
<evidence type="ECO:0000256" key="5">
    <source>
        <dbReference type="ARBA" id="ARBA00022438"/>
    </source>
</evidence>
<dbReference type="Pfam" id="PF02073">
    <property type="entry name" value="Peptidase_M29"/>
    <property type="match status" value="1"/>
</dbReference>
<dbReference type="InterPro" id="IPR035097">
    <property type="entry name" value="M29_N-terminal"/>
</dbReference>
<comment type="cofactor">
    <cofactor evidence="2">
        <name>Mg(2+)</name>
        <dbReference type="ChEBI" id="CHEBI:18420"/>
    </cofactor>
</comment>
<comment type="similarity">
    <text evidence="4">Belongs to the peptidase M29 family.</text>
</comment>
<reference evidence="10 11" key="1">
    <citation type="submission" date="2018-08" db="EMBL/GenBank/DDBJ databases">
        <title>Murine metabolic-syndrome-specific gut microbial biobank.</title>
        <authorList>
            <person name="Liu C."/>
        </authorList>
    </citation>
    <scope>NUCLEOTIDE SEQUENCE [LARGE SCALE GENOMIC DNA]</scope>
    <source>
        <strain evidence="10 11">28</strain>
    </source>
</reference>
<dbReference type="GO" id="GO:0004177">
    <property type="term" value="F:aminopeptidase activity"/>
    <property type="evidence" value="ECO:0007669"/>
    <property type="project" value="UniProtKB-KW"/>
</dbReference>
<proteinExistence type="inferred from homology"/>
<protein>
    <submittedName>
        <fullName evidence="10">Aminopeptidase</fullName>
    </submittedName>
</protein>
<dbReference type="PANTHER" id="PTHR34448">
    <property type="entry name" value="AMINOPEPTIDASE"/>
    <property type="match status" value="1"/>
</dbReference>
<evidence type="ECO:0000256" key="4">
    <source>
        <dbReference type="ARBA" id="ARBA00008236"/>
    </source>
</evidence>
<evidence type="ECO:0000256" key="9">
    <source>
        <dbReference type="ARBA" id="ARBA00023049"/>
    </source>
</evidence>
<dbReference type="PANTHER" id="PTHR34448:SF3">
    <property type="entry name" value="AMINOPEPTIDASE AMPS"/>
    <property type="match status" value="1"/>
</dbReference>
<evidence type="ECO:0000313" key="11">
    <source>
        <dbReference type="Proteomes" id="UP000446866"/>
    </source>
</evidence>
<keyword evidence="5 10" id="KW-0031">Aminopeptidase</keyword>
<organism evidence="10 11">
    <name type="scientific">Anaerotruncus colihominis</name>
    <dbReference type="NCBI Taxonomy" id="169435"/>
    <lineage>
        <taxon>Bacteria</taxon>
        <taxon>Bacillati</taxon>
        <taxon>Bacillota</taxon>
        <taxon>Clostridia</taxon>
        <taxon>Eubacteriales</taxon>
        <taxon>Oscillospiraceae</taxon>
        <taxon>Anaerotruncus</taxon>
    </lineage>
</organism>
<dbReference type="GO" id="GO:0046872">
    <property type="term" value="F:metal ion binding"/>
    <property type="evidence" value="ECO:0007669"/>
    <property type="project" value="UniProtKB-KW"/>
</dbReference>
<dbReference type="RefSeq" id="WP_160202562.1">
    <property type="nucleotide sequence ID" value="NZ_QXWK01000021.1"/>
</dbReference>
<evidence type="ECO:0000256" key="1">
    <source>
        <dbReference type="ARBA" id="ARBA00001941"/>
    </source>
</evidence>
<dbReference type="Proteomes" id="UP000446866">
    <property type="component" value="Unassembled WGS sequence"/>
</dbReference>
<evidence type="ECO:0000313" key="10">
    <source>
        <dbReference type="EMBL" id="NBH62279.1"/>
    </source>
</evidence>
<dbReference type="Gene3D" id="3.40.1830.10">
    <property type="entry name" value="Thermophilic metalloprotease (M29)"/>
    <property type="match status" value="1"/>
</dbReference>
<keyword evidence="11" id="KW-1185">Reference proteome</keyword>
<evidence type="ECO:0000256" key="8">
    <source>
        <dbReference type="ARBA" id="ARBA00022801"/>
    </source>
</evidence>
<comment type="cofactor">
    <cofactor evidence="3">
        <name>Zn(2+)</name>
        <dbReference type="ChEBI" id="CHEBI:29105"/>
    </cofactor>
</comment>
<keyword evidence="7" id="KW-0479">Metal-binding</keyword>
<dbReference type="InterPro" id="IPR052170">
    <property type="entry name" value="M29_Exopeptidase"/>
</dbReference>